<name>A0ABV5T140_9MICO</name>
<feature type="transmembrane region" description="Helical" evidence="1">
    <location>
        <begin position="203"/>
        <end position="224"/>
    </location>
</feature>
<feature type="transmembrane region" description="Helical" evidence="1">
    <location>
        <begin position="162"/>
        <end position="183"/>
    </location>
</feature>
<keyword evidence="1" id="KW-1133">Transmembrane helix</keyword>
<gene>
    <name evidence="2" type="ORF">ACFFPJ_07560</name>
</gene>
<protein>
    <submittedName>
        <fullName evidence="2">Uncharacterized protein</fullName>
    </submittedName>
</protein>
<reference evidence="2 3" key="1">
    <citation type="submission" date="2024-09" db="EMBL/GenBank/DDBJ databases">
        <authorList>
            <person name="Sun Q."/>
            <person name="Mori K."/>
        </authorList>
    </citation>
    <scope>NUCLEOTIDE SEQUENCE [LARGE SCALE GENOMIC DNA]</scope>
    <source>
        <strain evidence="2 3">JCM 1342</strain>
    </source>
</reference>
<feature type="transmembrane region" description="Helical" evidence="1">
    <location>
        <begin position="111"/>
        <end position="127"/>
    </location>
</feature>
<keyword evidence="3" id="KW-1185">Reference proteome</keyword>
<evidence type="ECO:0000256" key="1">
    <source>
        <dbReference type="SAM" id="Phobius"/>
    </source>
</evidence>
<dbReference type="EMBL" id="JBHMBE010000003">
    <property type="protein sequence ID" value="MFB9645651.1"/>
    <property type="molecule type" value="Genomic_DNA"/>
</dbReference>
<feature type="transmembrane region" description="Helical" evidence="1">
    <location>
        <begin position="290"/>
        <end position="310"/>
    </location>
</feature>
<comment type="caution">
    <text evidence="2">The sequence shown here is derived from an EMBL/GenBank/DDBJ whole genome shotgun (WGS) entry which is preliminary data.</text>
</comment>
<keyword evidence="1" id="KW-0812">Transmembrane</keyword>
<feature type="transmembrane region" description="Helical" evidence="1">
    <location>
        <begin position="236"/>
        <end position="263"/>
    </location>
</feature>
<organism evidence="2 3">
    <name type="scientific">Microbacterium terregens</name>
    <dbReference type="NCBI Taxonomy" id="69363"/>
    <lineage>
        <taxon>Bacteria</taxon>
        <taxon>Bacillati</taxon>
        <taxon>Actinomycetota</taxon>
        <taxon>Actinomycetes</taxon>
        <taxon>Micrococcales</taxon>
        <taxon>Microbacteriaceae</taxon>
        <taxon>Microbacterium</taxon>
    </lineage>
</organism>
<feature type="transmembrane region" description="Helical" evidence="1">
    <location>
        <begin position="50"/>
        <end position="71"/>
    </location>
</feature>
<feature type="transmembrane region" description="Helical" evidence="1">
    <location>
        <begin position="133"/>
        <end position="155"/>
    </location>
</feature>
<sequence>MTMTARRNILAVVVFVLLVVLGAAVGIFVGDAVGVPAELPLTVVERDPAMAWVARGLLVLAALWIAIGAVASRTSLVRRPGAAAARASWLGATRPWRARESTLGMLPLDRWLLLIVPAALLIATRAAQSSFRWGAQLTLVLAAWIGFVVVVRLVIGRRSPWPVIAAVGGVVVLRCIVALVALSVDGPGGHWVSFWTDPPRSTVYIAIAFALFVWAFVAAGWALAAQIGRRRATGTVLAGIGAALLLAAVIVASVGAQAMLAAWNDELGLLPSGMARILGITVYSEIPAAAAWWAVGSGLVVTVVGVLLALPYRRRDRDAPASPDASVGLTN</sequence>
<accession>A0ABV5T140</accession>
<dbReference type="Proteomes" id="UP001589611">
    <property type="component" value="Unassembled WGS sequence"/>
</dbReference>
<proteinExistence type="predicted"/>
<keyword evidence="1" id="KW-0472">Membrane</keyword>
<evidence type="ECO:0000313" key="2">
    <source>
        <dbReference type="EMBL" id="MFB9645651.1"/>
    </source>
</evidence>
<dbReference type="RefSeq" id="WP_344712085.1">
    <property type="nucleotide sequence ID" value="NZ_BAAAWH010000001.1"/>
</dbReference>
<evidence type="ECO:0000313" key="3">
    <source>
        <dbReference type="Proteomes" id="UP001589611"/>
    </source>
</evidence>